<proteinExistence type="inferred from homology"/>
<gene>
    <name evidence="5" type="ORF">BO78DRAFT_408431</name>
</gene>
<evidence type="ECO:0000313" key="5">
    <source>
        <dbReference type="EMBL" id="PYI05208.1"/>
    </source>
</evidence>
<feature type="domain" description="Carboxylesterase type B" evidence="4">
    <location>
        <begin position="48"/>
        <end position="339"/>
    </location>
</feature>
<dbReference type="AlphaFoldDB" id="A0A319EFC9"/>
<dbReference type="PANTHER" id="PTHR11559">
    <property type="entry name" value="CARBOXYLESTERASE"/>
    <property type="match status" value="1"/>
</dbReference>
<comment type="similarity">
    <text evidence="1 3">Belongs to the type-B carboxylesterase/lipase family.</text>
</comment>
<keyword evidence="6" id="KW-1185">Reference proteome</keyword>
<name>A0A319EFC9_ASPSB</name>
<dbReference type="STRING" id="1448318.A0A319EFC9"/>
<dbReference type="Gene3D" id="3.40.50.1820">
    <property type="entry name" value="alpha/beta hydrolase"/>
    <property type="match status" value="1"/>
</dbReference>
<evidence type="ECO:0000259" key="4">
    <source>
        <dbReference type="Pfam" id="PF00135"/>
    </source>
</evidence>
<keyword evidence="2 3" id="KW-0378">Hydrolase</keyword>
<keyword evidence="3" id="KW-0732">Signal</keyword>
<dbReference type="InterPro" id="IPR019819">
    <property type="entry name" value="Carboxylesterase_B_CS"/>
</dbReference>
<dbReference type="InterPro" id="IPR019826">
    <property type="entry name" value="Carboxylesterase_B_AS"/>
</dbReference>
<dbReference type="PROSITE" id="PS00122">
    <property type="entry name" value="CARBOXYLESTERASE_B_1"/>
    <property type="match status" value="1"/>
</dbReference>
<dbReference type="SUPFAM" id="SSF53474">
    <property type="entry name" value="alpha/beta-Hydrolases"/>
    <property type="match status" value="1"/>
</dbReference>
<dbReference type="InterPro" id="IPR002018">
    <property type="entry name" value="CarbesteraseB"/>
</dbReference>
<organism evidence="5 6">
    <name type="scientific">Aspergillus sclerotiicarbonarius (strain CBS 121057 / IBT 28362)</name>
    <dbReference type="NCBI Taxonomy" id="1448318"/>
    <lineage>
        <taxon>Eukaryota</taxon>
        <taxon>Fungi</taxon>
        <taxon>Dikarya</taxon>
        <taxon>Ascomycota</taxon>
        <taxon>Pezizomycotina</taxon>
        <taxon>Eurotiomycetes</taxon>
        <taxon>Eurotiomycetidae</taxon>
        <taxon>Eurotiales</taxon>
        <taxon>Aspergillaceae</taxon>
        <taxon>Aspergillus</taxon>
        <taxon>Aspergillus subgen. Circumdati</taxon>
    </lineage>
</organism>
<dbReference type="InterPro" id="IPR050309">
    <property type="entry name" value="Type-B_Carboxylest/Lipase"/>
</dbReference>
<dbReference type="InterPro" id="IPR029058">
    <property type="entry name" value="AB_hydrolase_fold"/>
</dbReference>
<feature type="chain" id="PRO_5016193663" description="Carboxylic ester hydrolase" evidence="3">
    <location>
        <begin position="18"/>
        <end position="510"/>
    </location>
</feature>
<sequence length="510" mass="55758">MRLTWGFLPLAATLAAGVPTTTTTTASSTMPSVALDYCTVVAAVGNDSLGFYRYQNIRFAAPVTGDLRFAKPELPLVETEINYGNIVSESIDCSTSEDCLFLDVWTPANSTGKKLPVLMYVYGGGFTGGSKIQSTPEGLFDLSKDFIFVAANYRLGFMGLANGPTFEHEGGASNAAVWDVTQSLEWVQKYISAFGGDPDAVTLSGFSAGASQVMFQLTRFGGRAPQLFKSAYIMSPGYVPGAGHHQAEAYWQNVSTAVGCAGGDITCMRGVNYTTLMTVGSEVASNSSYQLQPRVDGNIVADTYEAQLYQKRFNFTGPLVISHERHEENSQNPSTVTSEADIVAELQMYFPAITEDVIEEILRLYPASHYPSAGYRLADIRQGFDMTGKNLALTQALHNETWNAIVNIGEATHGTDQTYYWYSTYSTVPTNGLGDSSSSSVNVTLARTMQKYLLSFVQTANPNTLWSDDKIYWPKYGNMTNTISFNTTMSITVDDLANDKSLFWNKALWY</sequence>
<dbReference type="Pfam" id="PF00135">
    <property type="entry name" value="COesterase"/>
    <property type="match status" value="1"/>
</dbReference>
<evidence type="ECO:0000256" key="1">
    <source>
        <dbReference type="ARBA" id="ARBA00005964"/>
    </source>
</evidence>
<dbReference type="EC" id="3.1.1.-" evidence="3"/>
<evidence type="ECO:0000256" key="2">
    <source>
        <dbReference type="ARBA" id="ARBA00022801"/>
    </source>
</evidence>
<dbReference type="EMBL" id="KZ826360">
    <property type="protein sequence ID" value="PYI05208.1"/>
    <property type="molecule type" value="Genomic_DNA"/>
</dbReference>
<dbReference type="PROSITE" id="PS00941">
    <property type="entry name" value="CARBOXYLESTERASE_B_2"/>
    <property type="match status" value="1"/>
</dbReference>
<dbReference type="OrthoDB" id="408631at2759"/>
<dbReference type="GO" id="GO:0016787">
    <property type="term" value="F:hydrolase activity"/>
    <property type="evidence" value="ECO:0007669"/>
    <property type="project" value="UniProtKB-KW"/>
</dbReference>
<dbReference type="VEuPathDB" id="FungiDB:BO78DRAFT_408431"/>
<reference evidence="5 6" key="1">
    <citation type="submission" date="2018-02" db="EMBL/GenBank/DDBJ databases">
        <title>The genomes of Aspergillus section Nigri reveals drivers in fungal speciation.</title>
        <authorList>
            <consortium name="DOE Joint Genome Institute"/>
            <person name="Vesth T.C."/>
            <person name="Nybo J."/>
            <person name="Theobald S."/>
            <person name="Brandl J."/>
            <person name="Frisvad J.C."/>
            <person name="Nielsen K.F."/>
            <person name="Lyhne E.K."/>
            <person name="Kogle M.E."/>
            <person name="Kuo A."/>
            <person name="Riley R."/>
            <person name="Clum A."/>
            <person name="Nolan M."/>
            <person name="Lipzen A."/>
            <person name="Salamov A."/>
            <person name="Henrissat B."/>
            <person name="Wiebenga A."/>
            <person name="De vries R.P."/>
            <person name="Grigoriev I.V."/>
            <person name="Mortensen U.H."/>
            <person name="Andersen M.R."/>
            <person name="Baker S.E."/>
        </authorList>
    </citation>
    <scope>NUCLEOTIDE SEQUENCE [LARGE SCALE GENOMIC DNA]</scope>
    <source>
        <strain evidence="5 6">CBS 121057</strain>
    </source>
</reference>
<dbReference type="Proteomes" id="UP000248423">
    <property type="component" value="Unassembled WGS sequence"/>
</dbReference>
<feature type="signal peptide" evidence="3">
    <location>
        <begin position="1"/>
        <end position="17"/>
    </location>
</feature>
<evidence type="ECO:0000256" key="3">
    <source>
        <dbReference type="RuleBase" id="RU361235"/>
    </source>
</evidence>
<protein>
    <recommendedName>
        <fullName evidence="3">Carboxylic ester hydrolase</fullName>
        <ecNumber evidence="3">3.1.1.-</ecNumber>
    </recommendedName>
</protein>
<accession>A0A319EFC9</accession>
<evidence type="ECO:0000313" key="6">
    <source>
        <dbReference type="Proteomes" id="UP000248423"/>
    </source>
</evidence>